<dbReference type="PANTHER" id="PTHR30518:SF2">
    <property type="entry name" value="ENDOLYTIC MUREIN TRANSGLYCOSYLASE"/>
    <property type="match status" value="1"/>
</dbReference>
<evidence type="ECO:0000313" key="9">
    <source>
        <dbReference type="Proteomes" id="UP000183120"/>
    </source>
</evidence>
<evidence type="ECO:0000256" key="5">
    <source>
        <dbReference type="ARBA" id="ARBA00023239"/>
    </source>
</evidence>
<dbReference type="NCBIfam" id="TIGR00247">
    <property type="entry name" value="endolytic transglycosylase MltG"/>
    <property type="match status" value="1"/>
</dbReference>
<comment type="function">
    <text evidence="7">Functions as a peptidoglycan terminase that cleaves nascent peptidoglycan strands endolytically to terminate their elongation.</text>
</comment>
<evidence type="ECO:0000256" key="3">
    <source>
        <dbReference type="ARBA" id="ARBA00022989"/>
    </source>
</evidence>
<dbReference type="Proteomes" id="UP000183120">
    <property type="component" value="Unassembled WGS sequence"/>
</dbReference>
<organism evidence="8 9">
    <name type="scientific">Candidatus Gottesmanbacteria bacterium CG1_02_37_22</name>
    <dbReference type="NCBI Taxonomy" id="1805209"/>
    <lineage>
        <taxon>Bacteria</taxon>
        <taxon>Candidatus Gottesmaniibacteriota</taxon>
    </lineage>
</organism>
<dbReference type="EC" id="4.2.2.29" evidence="7"/>
<dbReference type="GO" id="GO:0071555">
    <property type="term" value="P:cell wall organization"/>
    <property type="evidence" value="ECO:0007669"/>
    <property type="project" value="UniProtKB-KW"/>
</dbReference>
<proteinExistence type="inferred from homology"/>
<dbReference type="Pfam" id="PF02618">
    <property type="entry name" value="YceG"/>
    <property type="match status" value="1"/>
</dbReference>
<dbReference type="CDD" id="cd08010">
    <property type="entry name" value="MltG_like"/>
    <property type="match status" value="1"/>
</dbReference>
<evidence type="ECO:0000256" key="6">
    <source>
        <dbReference type="ARBA" id="ARBA00023316"/>
    </source>
</evidence>
<feature type="site" description="Important for catalytic activity" evidence="7">
    <location>
        <position position="200"/>
    </location>
</feature>
<evidence type="ECO:0000256" key="4">
    <source>
        <dbReference type="ARBA" id="ARBA00023136"/>
    </source>
</evidence>
<dbReference type="GO" id="GO:0005886">
    <property type="term" value="C:plasma membrane"/>
    <property type="evidence" value="ECO:0007669"/>
    <property type="project" value="UniProtKB-SubCell"/>
</dbReference>
<comment type="similarity">
    <text evidence="7">Belongs to the transglycosylase MltG family.</text>
</comment>
<dbReference type="InterPro" id="IPR003770">
    <property type="entry name" value="MLTG-like"/>
</dbReference>
<evidence type="ECO:0000256" key="1">
    <source>
        <dbReference type="ARBA" id="ARBA00022475"/>
    </source>
</evidence>
<dbReference type="PANTHER" id="PTHR30518">
    <property type="entry name" value="ENDOLYTIC MUREIN TRANSGLYCOSYLASE"/>
    <property type="match status" value="1"/>
</dbReference>
<keyword evidence="5 7" id="KW-0456">Lyase</keyword>
<accession>A0A1J4TRU1</accession>
<dbReference type="EMBL" id="MNUY01000022">
    <property type="protein sequence ID" value="OIO14940.1"/>
    <property type="molecule type" value="Genomic_DNA"/>
</dbReference>
<gene>
    <name evidence="7" type="primary">mltG</name>
    <name evidence="8" type="ORF">AUJ73_01505</name>
</gene>
<protein>
    <recommendedName>
        <fullName evidence="7">Endolytic murein transglycosylase</fullName>
        <ecNumber evidence="7">4.2.2.29</ecNumber>
    </recommendedName>
    <alternativeName>
        <fullName evidence="7">Peptidoglycan lytic transglycosylase</fullName>
    </alternativeName>
    <alternativeName>
        <fullName evidence="7">Peptidoglycan polymerization terminase</fullName>
    </alternativeName>
</protein>
<reference evidence="8 9" key="1">
    <citation type="journal article" date="2016" name="Environ. Microbiol.">
        <title>Genomic resolution of a cold subsurface aquifer community provides metabolic insights for novel microbes adapted to high CO concentrations.</title>
        <authorList>
            <person name="Probst A.J."/>
            <person name="Castelle C.J."/>
            <person name="Singh A."/>
            <person name="Brown C.T."/>
            <person name="Anantharaman K."/>
            <person name="Sharon I."/>
            <person name="Hug L.A."/>
            <person name="Burstein D."/>
            <person name="Emerson J.B."/>
            <person name="Thomas B.C."/>
            <person name="Banfield J.F."/>
        </authorList>
    </citation>
    <scope>NUCLEOTIDE SEQUENCE [LARGE SCALE GENOMIC DNA]</scope>
    <source>
        <strain evidence="8">CG1_02_37_22</strain>
    </source>
</reference>
<dbReference type="HAMAP" id="MF_02065">
    <property type="entry name" value="MltG"/>
    <property type="match status" value="1"/>
</dbReference>
<comment type="caution">
    <text evidence="8">The sequence shown here is derived from an EMBL/GenBank/DDBJ whole genome shotgun (WGS) entry which is preliminary data.</text>
</comment>
<comment type="catalytic activity">
    <reaction evidence="7">
        <text>a peptidoglycan chain = a peptidoglycan chain with N-acetyl-1,6-anhydromuramyl-[peptide] at the reducing end + a peptidoglycan chain with N-acetylglucosamine at the non-reducing end.</text>
        <dbReference type="EC" id="4.2.2.29"/>
    </reaction>
</comment>
<keyword evidence="4 7" id="KW-0472">Membrane</keyword>
<keyword evidence="6 7" id="KW-0961">Cell wall biogenesis/degradation</keyword>
<name>A0A1J4TRU1_9BACT</name>
<keyword evidence="1 7" id="KW-1003">Cell membrane</keyword>
<evidence type="ECO:0000313" key="8">
    <source>
        <dbReference type="EMBL" id="OIO14940.1"/>
    </source>
</evidence>
<dbReference type="AlphaFoldDB" id="A0A1J4TRU1"/>
<evidence type="ECO:0000256" key="2">
    <source>
        <dbReference type="ARBA" id="ARBA00022692"/>
    </source>
</evidence>
<dbReference type="STRING" id="1805209.AUJ73_01505"/>
<feature type="transmembrane region" description="Helical" evidence="7">
    <location>
        <begin position="5"/>
        <end position="23"/>
    </location>
</feature>
<keyword evidence="2 7" id="KW-0812">Transmembrane</keyword>
<evidence type="ECO:0000256" key="7">
    <source>
        <dbReference type="HAMAP-Rule" id="MF_02065"/>
    </source>
</evidence>
<dbReference type="GO" id="GO:0009252">
    <property type="term" value="P:peptidoglycan biosynthetic process"/>
    <property type="evidence" value="ECO:0007669"/>
    <property type="project" value="UniProtKB-UniRule"/>
</dbReference>
<dbReference type="Gene3D" id="3.30.1490.480">
    <property type="entry name" value="Endolytic murein transglycosylase"/>
    <property type="match status" value="1"/>
</dbReference>
<dbReference type="GO" id="GO:0008932">
    <property type="term" value="F:lytic endotransglycosylase activity"/>
    <property type="evidence" value="ECO:0007669"/>
    <property type="project" value="UniProtKB-UniRule"/>
</dbReference>
<sequence length="321" mass="36309">MRQKFVILIILLLFISLGIYFWWNQAIKPLNPMSSKPVVFNIKKGETVRTIAKNLSQQKLIRSPVAFFLLARFGGLADSIQAGDFHLDPSMNLYSVANSLKHGTTDIRITIIEGWRNEEIALLLTKDLNIPEGEFLKEAKIGYMFPDTYLIPKDITAKETVKIFLANFDKKVTQDLKNKAKEKGLTVDELITIASLVEREAKNDEDRPLVASVILNRREIGMKLDIDATIQYALGYQPGEKSWWKKNLTSEDISIDSPYNTYTNPGLPPTPISNPGMAVIQAVVNAPDTDYLYYLSDESGKTYFSKSYEEHNTNIDKHLGN</sequence>
<comment type="subcellular location">
    <subcellularLocation>
        <location evidence="7">Cell membrane</location>
        <topology evidence="7">Single-pass membrane protein</topology>
    </subcellularLocation>
</comment>
<keyword evidence="3 7" id="KW-1133">Transmembrane helix</keyword>
<dbReference type="Gene3D" id="3.30.160.60">
    <property type="entry name" value="Classic Zinc Finger"/>
    <property type="match status" value="1"/>
</dbReference>